<dbReference type="GO" id="GO:0006313">
    <property type="term" value="P:DNA transposition"/>
    <property type="evidence" value="ECO:0007669"/>
    <property type="project" value="InterPro"/>
</dbReference>
<accession>A0A3B1DJM0</accession>
<dbReference type="EMBL" id="UOGJ01000035">
    <property type="protein sequence ID" value="VAX35180.1"/>
    <property type="molecule type" value="Genomic_DNA"/>
</dbReference>
<sequence length="225" mass="27035">MERREKFVSGEYYHVFNRSIEKFKIFDSPRDFQRMVYLIRYYQLKGNKESFSCFSRFKEVRNSGLDRRLVSLKKEMLKCVEILSYCIMPTHIHLVIKQIDEGGISLFMRNILNGYAQYFNKKYNRNGPLWTGRFKAEHVETDEQLVHLTRYVHLNPTTAGLVKNPEDWRYSSYFEYIGICEEDKSVCDWHDVIDIEKSWYKSFVEKHKVYQKELAVIKREISTGC</sequence>
<proteinExistence type="predicted"/>
<dbReference type="InterPro" id="IPR002686">
    <property type="entry name" value="Transposase_17"/>
</dbReference>
<dbReference type="PANTHER" id="PTHR34322:SF2">
    <property type="entry name" value="TRANSPOSASE IS200-LIKE DOMAIN-CONTAINING PROTEIN"/>
    <property type="match status" value="1"/>
</dbReference>
<gene>
    <name evidence="2" type="ORF">MNBD_UNCLBAC01-946</name>
</gene>
<dbReference type="Gene3D" id="3.30.70.1290">
    <property type="entry name" value="Transposase IS200-like"/>
    <property type="match status" value="1"/>
</dbReference>
<dbReference type="Pfam" id="PF01797">
    <property type="entry name" value="Y1_Tnp"/>
    <property type="match status" value="1"/>
</dbReference>
<organism evidence="2">
    <name type="scientific">hydrothermal vent metagenome</name>
    <dbReference type="NCBI Taxonomy" id="652676"/>
    <lineage>
        <taxon>unclassified sequences</taxon>
        <taxon>metagenomes</taxon>
        <taxon>ecological metagenomes</taxon>
    </lineage>
</organism>
<name>A0A3B1DJM0_9ZZZZ</name>
<feature type="domain" description="Transposase IS200-like" evidence="1">
    <location>
        <begin position="8"/>
        <end position="155"/>
    </location>
</feature>
<evidence type="ECO:0000259" key="1">
    <source>
        <dbReference type="SMART" id="SM01321"/>
    </source>
</evidence>
<dbReference type="GO" id="GO:0003677">
    <property type="term" value="F:DNA binding"/>
    <property type="evidence" value="ECO:0007669"/>
    <property type="project" value="InterPro"/>
</dbReference>
<dbReference type="PANTHER" id="PTHR34322">
    <property type="entry name" value="TRANSPOSASE, Y1_TNP DOMAIN-CONTAINING"/>
    <property type="match status" value="1"/>
</dbReference>
<dbReference type="SMART" id="SM01321">
    <property type="entry name" value="Y1_Tnp"/>
    <property type="match status" value="1"/>
</dbReference>
<reference evidence="2" key="1">
    <citation type="submission" date="2018-06" db="EMBL/GenBank/DDBJ databases">
        <authorList>
            <person name="Zhirakovskaya E."/>
        </authorList>
    </citation>
    <scope>NUCLEOTIDE SEQUENCE</scope>
</reference>
<dbReference type="InterPro" id="IPR036515">
    <property type="entry name" value="Transposase_17_sf"/>
</dbReference>
<protein>
    <recommendedName>
        <fullName evidence="1">Transposase IS200-like domain-containing protein</fullName>
    </recommendedName>
</protein>
<dbReference type="AlphaFoldDB" id="A0A3B1DJM0"/>
<dbReference type="GO" id="GO:0004803">
    <property type="term" value="F:transposase activity"/>
    <property type="evidence" value="ECO:0007669"/>
    <property type="project" value="InterPro"/>
</dbReference>
<dbReference type="SUPFAM" id="SSF143422">
    <property type="entry name" value="Transposase IS200-like"/>
    <property type="match status" value="1"/>
</dbReference>
<evidence type="ECO:0000313" key="2">
    <source>
        <dbReference type="EMBL" id="VAX35180.1"/>
    </source>
</evidence>